<sequence>MVEVGDLREIESLADRLRPYRVETYNTAASKLKLVLEDDLPNSRATRSAPFIGLSASPRSLLHPAEVERYIRSDCASYLQNNAERWLKNGLWYQTEFPNPKGADPSCEGLRFVYSCICRLEMRIEDDAIRNRMAIIVLHEWYDRNVQEAAAAYQRTGQTSRGRGYVSVLVDKILAQVHGHDWETASLRRRKELRAKFHDRKRYGKRWWTLSQAAGQGILFLCTQQLVAIVKNTRVSCENLRILGEMLSHAHTDTAKVLQAFNRTAESLIQGGHGVDHDNDLHPQLENIA</sequence>
<dbReference type="KEGG" id="cmt:CCM_09331"/>
<reference evidence="1 2" key="1">
    <citation type="journal article" date="2011" name="Genome Biol.">
        <title>Genome sequence of the insect pathogenic fungus Cordyceps militaris, a valued traditional Chinese medicine.</title>
        <authorList>
            <person name="Zheng P."/>
            <person name="Xia Y."/>
            <person name="Xiao G."/>
            <person name="Xiong C."/>
            <person name="Hu X."/>
            <person name="Zhang S."/>
            <person name="Zheng H."/>
            <person name="Huang Y."/>
            <person name="Zhou Y."/>
            <person name="Wang S."/>
            <person name="Zhao G.P."/>
            <person name="Liu X."/>
            <person name="St Leger R.J."/>
            <person name="Wang C."/>
        </authorList>
    </citation>
    <scope>NUCLEOTIDE SEQUENCE [LARGE SCALE GENOMIC DNA]</scope>
    <source>
        <strain evidence="1 2">CM01</strain>
    </source>
</reference>
<dbReference type="OrthoDB" id="4468425at2759"/>
<name>G3JU41_CORMM</name>
<dbReference type="EMBL" id="JH126406">
    <property type="protein sequence ID" value="EGX88195.1"/>
    <property type="molecule type" value="Genomic_DNA"/>
</dbReference>
<gene>
    <name evidence="1" type="ORF">CCM_09331</name>
</gene>
<protein>
    <submittedName>
        <fullName evidence="1">Uncharacterized protein</fullName>
    </submittedName>
</protein>
<keyword evidence="2" id="KW-1185">Reference proteome</keyword>
<dbReference type="RefSeq" id="XP_006674528.1">
    <property type="nucleotide sequence ID" value="XM_006674465.1"/>
</dbReference>
<dbReference type="AlphaFoldDB" id="G3JU41"/>
<dbReference type="VEuPathDB" id="FungiDB:CCM_09331"/>
<dbReference type="GeneID" id="18171334"/>
<dbReference type="Proteomes" id="UP000001610">
    <property type="component" value="Unassembled WGS sequence"/>
</dbReference>
<evidence type="ECO:0000313" key="2">
    <source>
        <dbReference type="Proteomes" id="UP000001610"/>
    </source>
</evidence>
<accession>G3JU41</accession>
<organism evidence="1 2">
    <name type="scientific">Cordyceps militaris (strain CM01)</name>
    <name type="common">Caterpillar fungus</name>
    <dbReference type="NCBI Taxonomy" id="983644"/>
    <lineage>
        <taxon>Eukaryota</taxon>
        <taxon>Fungi</taxon>
        <taxon>Dikarya</taxon>
        <taxon>Ascomycota</taxon>
        <taxon>Pezizomycotina</taxon>
        <taxon>Sordariomycetes</taxon>
        <taxon>Hypocreomycetidae</taxon>
        <taxon>Hypocreales</taxon>
        <taxon>Cordycipitaceae</taxon>
        <taxon>Cordyceps</taxon>
    </lineage>
</organism>
<dbReference type="HOGENOM" id="CLU_871786_0_0_1"/>
<dbReference type="InParanoid" id="G3JU41"/>
<proteinExistence type="predicted"/>
<evidence type="ECO:0000313" key="1">
    <source>
        <dbReference type="EMBL" id="EGX88195.1"/>
    </source>
</evidence>